<dbReference type="Pfam" id="PF12094">
    <property type="entry name" value="DUF3570"/>
    <property type="match status" value="1"/>
</dbReference>
<name>A0A948RXX1_UNCEI</name>
<keyword evidence="2" id="KW-0732">Signal</keyword>
<comment type="caution">
    <text evidence="3">The sequence shown here is derived from an EMBL/GenBank/DDBJ whole genome shotgun (WGS) entry which is preliminary data.</text>
</comment>
<feature type="signal peptide" evidence="2">
    <location>
        <begin position="1"/>
        <end position="22"/>
    </location>
</feature>
<dbReference type="AlphaFoldDB" id="A0A948RXX1"/>
<feature type="chain" id="PRO_5036748431" evidence="2">
    <location>
        <begin position="23"/>
        <end position="434"/>
    </location>
</feature>
<organism evidence="3 4">
    <name type="scientific">Eiseniibacteriota bacterium</name>
    <dbReference type="NCBI Taxonomy" id="2212470"/>
    <lineage>
        <taxon>Bacteria</taxon>
        <taxon>Candidatus Eiseniibacteriota</taxon>
    </lineage>
</organism>
<evidence type="ECO:0000313" key="4">
    <source>
        <dbReference type="Proteomes" id="UP000777784"/>
    </source>
</evidence>
<protein>
    <submittedName>
        <fullName evidence="3">DUF3570 domain-containing protein</fullName>
    </submittedName>
</protein>
<accession>A0A948RXX1</accession>
<dbReference type="EMBL" id="JAHJDP010000066">
    <property type="protein sequence ID" value="MBU2691588.1"/>
    <property type="molecule type" value="Genomic_DNA"/>
</dbReference>
<sequence>MRTGLAAATGLLLTAIPGPSRAGQVEGTTLVYTEPNRVTAVETAIEGSKELKSGGSLLLKFVYDALTGASASGATPADRVQTFTGPSGKNSYSIAPGDTPLDPTFRDERFAGSATWIHPLGRMSQANLGMNISSETDYLSLGISGVITRDLAMRNTTLAAGFSLSHDTVDPTGGIPTALTPLTGSSADENKGDDFQKDDDGDEGGGRSGGPAEAKDIADFLVGLTQVLDRATIARLNYTRGYSSGYLTDPYKILSLVQSPYEAEPGEPLQYLYENRPDRRTKQSLYGEVRRMIGSDVATASYRYYWDSWSIHSSTLDLHLSHRFGNRTEIEPHFRIYHQHQADFYNRYLVSGRTLPTFASADYRIGTFTAATYGVQAVHTLDSGLALRFGIEYYLQQGDSSPPDAFGSLVGPDLFPDVSAWMIRVGTSFPVEWW</sequence>
<dbReference type="InterPro" id="IPR021953">
    <property type="entry name" value="DUF3570"/>
</dbReference>
<evidence type="ECO:0000256" key="1">
    <source>
        <dbReference type="SAM" id="MobiDB-lite"/>
    </source>
</evidence>
<gene>
    <name evidence="3" type="ORF">KJ970_11730</name>
</gene>
<evidence type="ECO:0000313" key="3">
    <source>
        <dbReference type="EMBL" id="MBU2691588.1"/>
    </source>
</evidence>
<feature type="region of interest" description="Disordered" evidence="1">
    <location>
        <begin position="170"/>
        <end position="212"/>
    </location>
</feature>
<dbReference type="Proteomes" id="UP000777784">
    <property type="component" value="Unassembled WGS sequence"/>
</dbReference>
<evidence type="ECO:0000256" key="2">
    <source>
        <dbReference type="SAM" id="SignalP"/>
    </source>
</evidence>
<proteinExistence type="predicted"/>
<reference evidence="3" key="1">
    <citation type="submission" date="2021-05" db="EMBL/GenBank/DDBJ databases">
        <title>Energy efficiency and biological interactions define the core microbiome of deep oligotrophic groundwater.</title>
        <authorList>
            <person name="Mehrshad M."/>
            <person name="Lopez-Fernandez M."/>
            <person name="Bell E."/>
            <person name="Bernier-Latmani R."/>
            <person name="Bertilsson S."/>
            <person name="Dopson M."/>
        </authorList>
    </citation>
    <scope>NUCLEOTIDE SEQUENCE</scope>
    <source>
        <strain evidence="3">Modern_marine.mb.64</strain>
    </source>
</reference>